<evidence type="ECO:0000256" key="3">
    <source>
        <dbReference type="ARBA" id="ARBA00022597"/>
    </source>
</evidence>
<reference evidence="10" key="1">
    <citation type="submission" date="2016-10" db="EMBL/GenBank/DDBJ databases">
        <authorList>
            <person name="Varghese N."/>
            <person name="Submissions S."/>
        </authorList>
    </citation>
    <scope>NUCLEOTIDE SEQUENCE [LARGE SCALE GENOMIC DNA]</scope>
    <source>
        <strain evidence="10">ATCC 43811</strain>
    </source>
</reference>
<evidence type="ECO:0000256" key="6">
    <source>
        <dbReference type="ARBA" id="ARBA00022777"/>
    </source>
</evidence>
<dbReference type="Gene3D" id="3.40.50.2300">
    <property type="match status" value="1"/>
</dbReference>
<dbReference type="InterPro" id="IPR036095">
    <property type="entry name" value="PTS_EIIB-like_sf"/>
</dbReference>
<dbReference type="SUPFAM" id="SSF52794">
    <property type="entry name" value="PTS system IIB component-like"/>
    <property type="match status" value="1"/>
</dbReference>
<dbReference type="PANTHER" id="PTHR34581">
    <property type="entry name" value="PTS SYSTEM N,N'-DIACETYLCHITOBIOSE-SPECIFIC EIIB COMPONENT"/>
    <property type="match status" value="1"/>
</dbReference>
<dbReference type="STRING" id="34097.SAMN02745150_01457"/>
<dbReference type="EMBL" id="FOKY01000030">
    <property type="protein sequence ID" value="SFB96537.1"/>
    <property type="molecule type" value="Genomic_DNA"/>
</dbReference>
<evidence type="ECO:0000313" key="10">
    <source>
        <dbReference type="Proteomes" id="UP000240042"/>
    </source>
</evidence>
<dbReference type="GO" id="GO:0016301">
    <property type="term" value="F:kinase activity"/>
    <property type="evidence" value="ECO:0007669"/>
    <property type="project" value="UniProtKB-KW"/>
</dbReference>
<evidence type="ECO:0000313" key="9">
    <source>
        <dbReference type="EMBL" id="SFB96537.1"/>
    </source>
</evidence>
<evidence type="ECO:0000256" key="1">
    <source>
        <dbReference type="ARBA" id="ARBA00022448"/>
    </source>
</evidence>
<organism evidence="9 10">
    <name type="scientific">Brevinema andersonii</name>
    <dbReference type="NCBI Taxonomy" id="34097"/>
    <lineage>
        <taxon>Bacteria</taxon>
        <taxon>Pseudomonadati</taxon>
        <taxon>Spirochaetota</taxon>
        <taxon>Spirochaetia</taxon>
        <taxon>Brevinematales</taxon>
        <taxon>Brevinemataceae</taxon>
        <taxon>Brevinema</taxon>
    </lineage>
</organism>
<dbReference type="Proteomes" id="UP000240042">
    <property type="component" value="Unassembled WGS sequence"/>
</dbReference>
<dbReference type="PANTHER" id="PTHR34581:SF2">
    <property type="entry name" value="PTS SYSTEM N,N'-DIACETYLCHITOBIOSE-SPECIFIC EIIB COMPONENT"/>
    <property type="match status" value="1"/>
</dbReference>
<dbReference type="PROSITE" id="PS51100">
    <property type="entry name" value="PTS_EIIB_TYPE_3"/>
    <property type="match status" value="1"/>
</dbReference>
<dbReference type="OrthoDB" id="9808134at2"/>
<evidence type="ECO:0000256" key="4">
    <source>
        <dbReference type="ARBA" id="ARBA00022679"/>
    </source>
</evidence>
<proteinExistence type="predicted"/>
<keyword evidence="4" id="KW-0808">Transferase</keyword>
<dbReference type="AlphaFoldDB" id="A0A1I1FAX0"/>
<dbReference type="Pfam" id="PF02302">
    <property type="entry name" value="PTS_IIB"/>
    <property type="match status" value="1"/>
</dbReference>
<sequence length="100" mass="11228">MINILLCCSASMFTSLFVQKTKEYAYKNNIGINIQAIPFSNINDHLESADIIALVPQIRFQKEKAQELTSKPVYVVDMGDYGTMNVEKVLAEIAKLAENK</sequence>
<dbReference type="InterPro" id="IPR051819">
    <property type="entry name" value="PTS_sugar-specific_EIIB"/>
</dbReference>
<protein>
    <submittedName>
        <fullName evidence="9">PTS system, cellobiose-specific IIB component</fullName>
    </submittedName>
</protein>
<dbReference type="InterPro" id="IPR003501">
    <property type="entry name" value="PTS_EIIB_2/3"/>
</dbReference>
<keyword evidence="6" id="KW-0418">Kinase</keyword>
<accession>A0A1I1FAX0</accession>
<keyword evidence="1" id="KW-0813">Transport</keyword>
<name>A0A1I1FAX0_BREAD</name>
<dbReference type="RefSeq" id="WP_092320148.1">
    <property type="nucleotide sequence ID" value="NZ_FOKY01000030.1"/>
</dbReference>
<feature type="domain" description="PTS EIIB type-3" evidence="8">
    <location>
        <begin position="1"/>
        <end position="100"/>
    </location>
</feature>
<dbReference type="GO" id="GO:0009401">
    <property type="term" value="P:phosphoenolpyruvate-dependent sugar phosphotransferase system"/>
    <property type="evidence" value="ECO:0007669"/>
    <property type="project" value="UniProtKB-KW"/>
</dbReference>
<evidence type="ECO:0000256" key="2">
    <source>
        <dbReference type="ARBA" id="ARBA00022553"/>
    </source>
</evidence>
<keyword evidence="10" id="KW-1185">Reference proteome</keyword>
<evidence type="ECO:0000256" key="7">
    <source>
        <dbReference type="PROSITE-ProRule" id="PRU00423"/>
    </source>
</evidence>
<keyword evidence="3" id="KW-0762">Sugar transport</keyword>
<gene>
    <name evidence="9" type="ORF">SAMN02745150_01457</name>
</gene>
<feature type="modified residue" description="Phosphocysteine; by EIIA" evidence="7">
    <location>
        <position position="8"/>
    </location>
</feature>
<dbReference type="InterPro" id="IPR013012">
    <property type="entry name" value="PTS_EIIB_3"/>
</dbReference>
<keyword evidence="2" id="KW-0597">Phosphoprotein</keyword>
<evidence type="ECO:0000259" key="8">
    <source>
        <dbReference type="PROSITE" id="PS51100"/>
    </source>
</evidence>
<dbReference type="GO" id="GO:0008982">
    <property type="term" value="F:protein-N(PI)-phosphohistidine-sugar phosphotransferase activity"/>
    <property type="evidence" value="ECO:0007669"/>
    <property type="project" value="InterPro"/>
</dbReference>
<keyword evidence="5" id="KW-0598">Phosphotransferase system</keyword>
<evidence type="ECO:0000256" key="5">
    <source>
        <dbReference type="ARBA" id="ARBA00022683"/>
    </source>
</evidence>